<dbReference type="OrthoDB" id="4492567at2759"/>
<sequence length="165" mass="18678">MRSRELRPIPTTLWPEKAPDDVRAYMKRFFVLLDARTPETARQWAELFTEDGEFNCFGKVFNGRDELKAYLTDFWTSCPGLVHTAKKFWFHDRAGRDLFVVSNYNIIFPDGTQVTGDTAASLQLVDVDGKLLCKRNELFVDPGPLSRAIEAQKTSNADKSVGGVV</sequence>
<evidence type="ECO:0000259" key="1">
    <source>
        <dbReference type="Pfam" id="PF13577"/>
    </source>
</evidence>
<name>A0A6A6D9V1_9PEZI</name>
<dbReference type="Pfam" id="PF13577">
    <property type="entry name" value="SnoaL_4"/>
    <property type="match status" value="1"/>
</dbReference>
<organism evidence="2 3">
    <name type="scientific">Zopfia rhizophila CBS 207.26</name>
    <dbReference type="NCBI Taxonomy" id="1314779"/>
    <lineage>
        <taxon>Eukaryota</taxon>
        <taxon>Fungi</taxon>
        <taxon>Dikarya</taxon>
        <taxon>Ascomycota</taxon>
        <taxon>Pezizomycotina</taxon>
        <taxon>Dothideomycetes</taxon>
        <taxon>Dothideomycetes incertae sedis</taxon>
        <taxon>Zopfiaceae</taxon>
        <taxon>Zopfia</taxon>
    </lineage>
</organism>
<dbReference type="Proteomes" id="UP000800200">
    <property type="component" value="Unassembled WGS sequence"/>
</dbReference>
<reference evidence="2" key="1">
    <citation type="journal article" date="2020" name="Stud. Mycol.">
        <title>101 Dothideomycetes genomes: a test case for predicting lifestyles and emergence of pathogens.</title>
        <authorList>
            <person name="Haridas S."/>
            <person name="Albert R."/>
            <person name="Binder M."/>
            <person name="Bloem J."/>
            <person name="Labutti K."/>
            <person name="Salamov A."/>
            <person name="Andreopoulos B."/>
            <person name="Baker S."/>
            <person name="Barry K."/>
            <person name="Bills G."/>
            <person name="Bluhm B."/>
            <person name="Cannon C."/>
            <person name="Castanera R."/>
            <person name="Culley D."/>
            <person name="Daum C."/>
            <person name="Ezra D."/>
            <person name="Gonzalez J."/>
            <person name="Henrissat B."/>
            <person name="Kuo A."/>
            <person name="Liang C."/>
            <person name="Lipzen A."/>
            <person name="Lutzoni F."/>
            <person name="Magnuson J."/>
            <person name="Mondo S."/>
            <person name="Nolan M."/>
            <person name="Ohm R."/>
            <person name="Pangilinan J."/>
            <person name="Park H.-J."/>
            <person name="Ramirez L."/>
            <person name="Alfaro M."/>
            <person name="Sun H."/>
            <person name="Tritt A."/>
            <person name="Yoshinaga Y."/>
            <person name="Zwiers L.-H."/>
            <person name="Turgeon B."/>
            <person name="Goodwin S."/>
            <person name="Spatafora J."/>
            <person name="Crous P."/>
            <person name="Grigoriev I."/>
        </authorList>
    </citation>
    <scope>NUCLEOTIDE SEQUENCE</scope>
    <source>
        <strain evidence="2">CBS 207.26</strain>
    </source>
</reference>
<evidence type="ECO:0000313" key="3">
    <source>
        <dbReference type="Proteomes" id="UP000800200"/>
    </source>
</evidence>
<evidence type="ECO:0000313" key="2">
    <source>
        <dbReference type="EMBL" id="KAF2175823.1"/>
    </source>
</evidence>
<keyword evidence="3" id="KW-1185">Reference proteome</keyword>
<dbReference type="EMBL" id="ML994723">
    <property type="protein sequence ID" value="KAF2175823.1"/>
    <property type="molecule type" value="Genomic_DNA"/>
</dbReference>
<dbReference type="Gene3D" id="3.10.450.50">
    <property type="match status" value="1"/>
</dbReference>
<proteinExistence type="predicted"/>
<accession>A0A6A6D9V1</accession>
<feature type="domain" description="SnoaL-like" evidence="1">
    <location>
        <begin position="21"/>
        <end position="85"/>
    </location>
</feature>
<dbReference type="SUPFAM" id="SSF54427">
    <property type="entry name" value="NTF2-like"/>
    <property type="match status" value="1"/>
</dbReference>
<dbReference type="AlphaFoldDB" id="A0A6A6D9V1"/>
<dbReference type="InterPro" id="IPR037401">
    <property type="entry name" value="SnoaL-like"/>
</dbReference>
<dbReference type="InterPro" id="IPR032710">
    <property type="entry name" value="NTF2-like_dom_sf"/>
</dbReference>
<gene>
    <name evidence="2" type="ORF">K469DRAFT_646451</name>
</gene>
<protein>
    <recommendedName>
        <fullName evidence="1">SnoaL-like domain-containing protein</fullName>
    </recommendedName>
</protein>